<dbReference type="Proteomes" id="UP001138500">
    <property type="component" value="Unassembled WGS sequence"/>
</dbReference>
<dbReference type="AlphaFoldDB" id="A0A9W7SRE8"/>
<evidence type="ECO:0000313" key="2">
    <source>
        <dbReference type="EMBL" id="KAH9827208.1"/>
    </source>
</evidence>
<protein>
    <submittedName>
        <fullName evidence="2">Uncharacterized protein</fullName>
    </submittedName>
</protein>
<proteinExistence type="predicted"/>
<accession>A0A9W7SRE8</accession>
<feature type="coiled-coil region" evidence="1">
    <location>
        <begin position="54"/>
        <end position="135"/>
    </location>
</feature>
<sequence>MTNPEIRRLEHELRQAQHARAKAQEWINDHFSATARGSIIADIEYLRGRERYFVDQINERKDRLRAARNEQQRHRLREDISNIQHNLQTAKRNWEAARARLSRYDANRRQQVGKLQDAERKVRNIQDRLHRARNHR</sequence>
<keyword evidence="1" id="KW-0175">Coiled coil</keyword>
<evidence type="ECO:0000256" key="1">
    <source>
        <dbReference type="SAM" id="Coils"/>
    </source>
</evidence>
<keyword evidence="3" id="KW-1185">Reference proteome</keyword>
<name>A0A9W7SRE8_9PEZI</name>
<evidence type="ECO:0000313" key="3">
    <source>
        <dbReference type="Proteomes" id="UP001138500"/>
    </source>
</evidence>
<gene>
    <name evidence="2" type="ORF">Tdes44962_MAKER03018</name>
</gene>
<organism evidence="2 3">
    <name type="scientific">Teratosphaeria destructans</name>
    <dbReference type="NCBI Taxonomy" id="418781"/>
    <lineage>
        <taxon>Eukaryota</taxon>
        <taxon>Fungi</taxon>
        <taxon>Dikarya</taxon>
        <taxon>Ascomycota</taxon>
        <taxon>Pezizomycotina</taxon>
        <taxon>Dothideomycetes</taxon>
        <taxon>Dothideomycetidae</taxon>
        <taxon>Mycosphaerellales</taxon>
        <taxon>Teratosphaeriaceae</taxon>
        <taxon>Teratosphaeria</taxon>
    </lineage>
</organism>
<dbReference type="EMBL" id="RIBY02001901">
    <property type="protein sequence ID" value="KAH9827208.1"/>
    <property type="molecule type" value="Genomic_DNA"/>
</dbReference>
<comment type="caution">
    <text evidence="2">The sequence shown here is derived from an EMBL/GenBank/DDBJ whole genome shotgun (WGS) entry which is preliminary data.</text>
</comment>
<reference evidence="2 3" key="1">
    <citation type="journal article" date="2018" name="IMA Fungus">
        <title>IMA Genome-F 10: Nine draft genome sequences of Claviceps purpurea s.lat., including C. arundinis, C. humidiphila, and C. cf. spartinae, pseudomolecules for the pitch canker pathogen Fusarium circinatum, draft genome of Davidsoniella eucalypti, Grosmannia galeiformis, Quambalaria eucalypti, and Teratosphaeria destructans.</title>
        <authorList>
            <person name="Wingfield B.D."/>
            <person name="Liu M."/>
            <person name="Nguyen H.D."/>
            <person name="Lane F.A."/>
            <person name="Morgan S.W."/>
            <person name="De Vos L."/>
            <person name="Wilken P.M."/>
            <person name="Duong T.A."/>
            <person name="Aylward J."/>
            <person name="Coetzee M.P."/>
            <person name="Dadej K."/>
            <person name="De Beer Z.W."/>
            <person name="Findlay W."/>
            <person name="Havenga M."/>
            <person name="Kolarik M."/>
            <person name="Menzies J.G."/>
            <person name="Naidoo K."/>
            <person name="Pochopski O."/>
            <person name="Shoukouhi P."/>
            <person name="Santana Q.C."/>
            <person name="Seifert K.A."/>
            <person name="Soal N."/>
            <person name="Steenkamp E.T."/>
            <person name="Tatham C.T."/>
            <person name="van der Nest M.A."/>
            <person name="Wingfield M.J."/>
        </authorList>
    </citation>
    <scope>NUCLEOTIDE SEQUENCE [LARGE SCALE GENOMIC DNA]</scope>
    <source>
        <strain evidence="2">CMW44962</strain>
    </source>
</reference>
<reference evidence="2 3" key="2">
    <citation type="journal article" date="2021" name="Curr. Genet.">
        <title>Genetic response to nitrogen starvation in the aggressive Eucalyptus foliar pathogen Teratosphaeria destructans.</title>
        <authorList>
            <person name="Havenga M."/>
            <person name="Wingfield B.D."/>
            <person name="Wingfield M.J."/>
            <person name="Dreyer L.L."/>
            <person name="Roets F."/>
            <person name="Aylward J."/>
        </authorList>
    </citation>
    <scope>NUCLEOTIDE SEQUENCE [LARGE SCALE GENOMIC DNA]</scope>
    <source>
        <strain evidence="2">CMW44962</strain>
    </source>
</reference>